<keyword evidence="1" id="KW-0732">Signal</keyword>
<evidence type="ECO:0000313" key="5">
    <source>
        <dbReference type="Proteomes" id="UP001442494"/>
    </source>
</evidence>
<dbReference type="PANTHER" id="PTHR36440:SF1">
    <property type="entry name" value="PUTATIVE (AFU_ORTHOLOGUE AFUA_8G07350)-RELATED"/>
    <property type="match status" value="1"/>
</dbReference>
<dbReference type="Pfam" id="PF07589">
    <property type="entry name" value="PEP-CTERM"/>
    <property type="match status" value="1"/>
</dbReference>
<dbReference type="Proteomes" id="UP001442494">
    <property type="component" value="Unassembled WGS sequence"/>
</dbReference>
<evidence type="ECO:0000259" key="2">
    <source>
        <dbReference type="Pfam" id="PF07589"/>
    </source>
</evidence>
<dbReference type="PANTHER" id="PTHR36440">
    <property type="entry name" value="PUTATIVE (AFU_ORTHOLOGUE AFUA_8G07350)-RELATED"/>
    <property type="match status" value="1"/>
</dbReference>
<dbReference type="InterPro" id="IPR013424">
    <property type="entry name" value="Ice-binding_C"/>
</dbReference>
<comment type="caution">
    <text evidence="4">The sequence shown here is derived from an EMBL/GenBank/DDBJ whole genome shotgun (WGS) entry which is preliminary data.</text>
</comment>
<feature type="chain" id="PRO_5047378637" evidence="1">
    <location>
        <begin position="23"/>
        <end position="359"/>
    </location>
</feature>
<feature type="signal peptide" evidence="1">
    <location>
        <begin position="1"/>
        <end position="22"/>
    </location>
</feature>
<dbReference type="SUPFAM" id="SSF51182">
    <property type="entry name" value="RmlC-like cupins"/>
    <property type="match status" value="2"/>
</dbReference>
<gene>
    <name evidence="4" type="ORF">NDI37_19105</name>
</gene>
<dbReference type="InterPro" id="IPR013096">
    <property type="entry name" value="Cupin_2"/>
</dbReference>
<accession>A0ABV0JT00</accession>
<protein>
    <submittedName>
        <fullName evidence="4">Cupin domain-containing protein</fullName>
    </submittedName>
</protein>
<dbReference type="RefSeq" id="WP_190417232.1">
    <property type="nucleotide sequence ID" value="NZ_JAMPKK010000046.1"/>
</dbReference>
<dbReference type="EMBL" id="JAMPKK010000046">
    <property type="protein sequence ID" value="MEP0866569.1"/>
    <property type="molecule type" value="Genomic_DNA"/>
</dbReference>
<feature type="domain" description="Cupin type-2" evidence="3">
    <location>
        <begin position="269"/>
        <end position="321"/>
    </location>
</feature>
<dbReference type="InterPro" id="IPR014710">
    <property type="entry name" value="RmlC-like_jellyroll"/>
</dbReference>
<dbReference type="Gene3D" id="2.60.120.10">
    <property type="entry name" value="Jelly Rolls"/>
    <property type="match status" value="2"/>
</dbReference>
<evidence type="ECO:0000256" key="1">
    <source>
        <dbReference type="SAM" id="SignalP"/>
    </source>
</evidence>
<organism evidence="4 5">
    <name type="scientific">Funiculus sociatus GB2-A5</name>
    <dbReference type="NCBI Taxonomy" id="2933946"/>
    <lineage>
        <taxon>Bacteria</taxon>
        <taxon>Bacillati</taxon>
        <taxon>Cyanobacteriota</taxon>
        <taxon>Cyanophyceae</taxon>
        <taxon>Coleofasciculales</taxon>
        <taxon>Coleofasciculaceae</taxon>
        <taxon>Funiculus</taxon>
    </lineage>
</organism>
<keyword evidence="5" id="KW-1185">Reference proteome</keyword>
<evidence type="ECO:0000259" key="3">
    <source>
        <dbReference type="Pfam" id="PF07883"/>
    </source>
</evidence>
<name>A0ABV0JT00_9CYAN</name>
<proteinExistence type="predicted"/>
<dbReference type="InterPro" id="IPR053146">
    <property type="entry name" value="QDO-like"/>
</dbReference>
<sequence>MVTVKKLSMVITGAALSSLCVGLEVTQAHPGHSPFVPHEISSPLTAGGQDVLIVPPDASGRPVYSVFTGLSTFLAVGQETGGQFSLFDLTVTPQNGPPPHRHFDQDEAFYVLDGELRFLLGNEAIVATPGTFAYIPRGRRHQFFNPSTTPARLLALTVPSGFEGFFAEEGRLVTDPSNPPPPRTDFTEIAPIAARYDTALALEPEPSDIPQGLRDFILVPPGAPNRPSFNEAGSLFTSLASSEETDGLFSLFNVLLTPQAEPKQLQRSDRKSQSFYILDGEVTFQIGDKTTVGTPGTFVYLPEGTSYTYQNLGTTPARTLLLSTPASVPEPASALGLLGLGAFGTVSLRKRREKQENLS</sequence>
<feature type="domain" description="Cupin type-2" evidence="3">
    <location>
        <begin position="90"/>
        <end position="155"/>
    </location>
</feature>
<dbReference type="InterPro" id="IPR011051">
    <property type="entry name" value="RmlC_Cupin_sf"/>
</dbReference>
<reference evidence="4 5" key="1">
    <citation type="submission" date="2022-04" db="EMBL/GenBank/DDBJ databases">
        <title>Positive selection, recombination, and allopatry shape intraspecific diversity of widespread and dominant cyanobacteria.</title>
        <authorList>
            <person name="Wei J."/>
            <person name="Shu W."/>
            <person name="Hu C."/>
        </authorList>
    </citation>
    <scope>NUCLEOTIDE SEQUENCE [LARGE SCALE GENOMIC DNA]</scope>
    <source>
        <strain evidence="4 5">GB2-A5</strain>
    </source>
</reference>
<dbReference type="Pfam" id="PF07883">
    <property type="entry name" value="Cupin_2"/>
    <property type="match status" value="2"/>
</dbReference>
<dbReference type="NCBIfam" id="TIGR02595">
    <property type="entry name" value="PEP_CTERM"/>
    <property type="match status" value="1"/>
</dbReference>
<feature type="domain" description="Ice-binding protein C-terminal" evidence="2">
    <location>
        <begin position="327"/>
        <end position="352"/>
    </location>
</feature>
<evidence type="ECO:0000313" key="4">
    <source>
        <dbReference type="EMBL" id="MEP0866569.1"/>
    </source>
</evidence>